<proteinExistence type="predicted"/>
<sequence>MKKDDDKAGPSGYQPKDSNSQQKKQQVKKKRKKRRALIDTKTRASSTSYRYRIPTSQSQGIQPSHSVRRIVSPTSMPKDSENSVQRRFVVHRPESLNSCERDHNDAVDFYYRSTLYSHHLESLSKIKKLHLSSTDLDKFSKSRMSTSSLPVSYRWCRRCFDKHLSSVCDCAFRESFSLLGDWGKIIEPGSFERKVDSRIQWLTALEESSEINKQKFFDDEIESKSALCCFPFMKFTMFSKREKEYINFYLNN</sequence>
<evidence type="ECO:0000313" key="3">
    <source>
        <dbReference type="Proteomes" id="UP001107558"/>
    </source>
</evidence>
<comment type="caution">
    <text evidence="2">The sequence shown here is derived from an EMBL/GenBank/DDBJ whole genome shotgun (WGS) entry which is preliminary data.</text>
</comment>
<feature type="compositionally biased region" description="Polar residues" evidence="1">
    <location>
        <begin position="43"/>
        <end position="65"/>
    </location>
</feature>
<evidence type="ECO:0000256" key="1">
    <source>
        <dbReference type="SAM" id="MobiDB-lite"/>
    </source>
</evidence>
<protein>
    <submittedName>
        <fullName evidence="2">Uncharacterized protein</fullName>
    </submittedName>
</protein>
<reference evidence="2" key="1">
    <citation type="submission" date="2021-03" db="EMBL/GenBank/DDBJ databases">
        <title>Chromosome level genome of the anhydrobiotic midge Polypedilum vanderplanki.</title>
        <authorList>
            <person name="Yoshida Y."/>
            <person name="Kikawada T."/>
            <person name="Gusev O."/>
        </authorList>
    </citation>
    <scope>NUCLEOTIDE SEQUENCE</scope>
    <source>
        <strain evidence="2">NIAS01</strain>
        <tissue evidence="2">Whole body or cell culture</tissue>
    </source>
</reference>
<dbReference type="AlphaFoldDB" id="A0A9J6CDE3"/>
<accession>A0A9J6CDE3</accession>
<dbReference type="Proteomes" id="UP001107558">
    <property type="component" value="Chromosome 1"/>
</dbReference>
<feature type="region of interest" description="Disordered" evidence="1">
    <location>
        <begin position="1"/>
        <end position="66"/>
    </location>
</feature>
<gene>
    <name evidence="2" type="ORF">PVAND_009601</name>
</gene>
<keyword evidence="3" id="KW-1185">Reference proteome</keyword>
<organism evidence="2 3">
    <name type="scientific">Polypedilum vanderplanki</name>
    <name type="common">Sleeping chironomid midge</name>
    <dbReference type="NCBI Taxonomy" id="319348"/>
    <lineage>
        <taxon>Eukaryota</taxon>
        <taxon>Metazoa</taxon>
        <taxon>Ecdysozoa</taxon>
        <taxon>Arthropoda</taxon>
        <taxon>Hexapoda</taxon>
        <taxon>Insecta</taxon>
        <taxon>Pterygota</taxon>
        <taxon>Neoptera</taxon>
        <taxon>Endopterygota</taxon>
        <taxon>Diptera</taxon>
        <taxon>Nematocera</taxon>
        <taxon>Chironomoidea</taxon>
        <taxon>Chironomidae</taxon>
        <taxon>Chironominae</taxon>
        <taxon>Polypedilum</taxon>
        <taxon>Polypedilum</taxon>
    </lineage>
</organism>
<dbReference type="EMBL" id="JADBJN010000001">
    <property type="protein sequence ID" value="KAG5680074.1"/>
    <property type="molecule type" value="Genomic_DNA"/>
</dbReference>
<name>A0A9J6CDE3_POLVA</name>
<evidence type="ECO:0000313" key="2">
    <source>
        <dbReference type="EMBL" id="KAG5680074.1"/>
    </source>
</evidence>
<feature type="compositionally biased region" description="Basic residues" evidence="1">
    <location>
        <begin position="25"/>
        <end position="35"/>
    </location>
</feature>